<dbReference type="EMBL" id="CM010715">
    <property type="protein sequence ID" value="RZC48190.1"/>
    <property type="molecule type" value="Genomic_DNA"/>
</dbReference>
<evidence type="ECO:0000256" key="1">
    <source>
        <dbReference type="SAM" id="MobiDB-lite"/>
    </source>
</evidence>
<dbReference type="Proteomes" id="UP000316621">
    <property type="component" value="Chromosome 1"/>
</dbReference>
<dbReference type="Gramene" id="RZC48190">
    <property type="protein sequence ID" value="RZC48190"/>
    <property type="gene ID" value="C5167_041134"/>
</dbReference>
<protein>
    <submittedName>
        <fullName evidence="3">Uncharacterized protein</fullName>
    </submittedName>
</protein>
<organism evidence="3 4">
    <name type="scientific">Papaver somniferum</name>
    <name type="common">Opium poppy</name>
    <dbReference type="NCBI Taxonomy" id="3469"/>
    <lineage>
        <taxon>Eukaryota</taxon>
        <taxon>Viridiplantae</taxon>
        <taxon>Streptophyta</taxon>
        <taxon>Embryophyta</taxon>
        <taxon>Tracheophyta</taxon>
        <taxon>Spermatophyta</taxon>
        <taxon>Magnoliopsida</taxon>
        <taxon>Ranunculales</taxon>
        <taxon>Papaveraceae</taxon>
        <taxon>Papaveroideae</taxon>
        <taxon>Papaver</taxon>
    </lineage>
</organism>
<sequence>MPSIQHLILLLPNSAAVQGDILSGEGGDETKGFQRHLEEDPQKASGSLQKLNLSRIAQATRRIYEGDDRPNKERPMLHLGSSFDLEIGSHQT</sequence>
<evidence type="ECO:0000313" key="3">
    <source>
        <dbReference type="EMBL" id="RZC48190.1"/>
    </source>
</evidence>
<keyword evidence="4" id="KW-1185">Reference proteome</keyword>
<feature type="signal peptide" evidence="2">
    <location>
        <begin position="1"/>
        <end position="19"/>
    </location>
</feature>
<gene>
    <name evidence="3" type="ORF">C5167_041134</name>
</gene>
<feature type="chain" id="PRO_5021411605" evidence="2">
    <location>
        <begin position="20"/>
        <end position="92"/>
    </location>
</feature>
<evidence type="ECO:0000256" key="2">
    <source>
        <dbReference type="SAM" id="SignalP"/>
    </source>
</evidence>
<name>A0A4Y7IK89_PAPSO</name>
<dbReference type="AlphaFoldDB" id="A0A4Y7IK89"/>
<feature type="compositionally biased region" description="Basic and acidic residues" evidence="1">
    <location>
        <begin position="62"/>
        <end position="76"/>
    </location>
</feature>
<reference evidence="3 4" key="1">
    <citation type="journal article" date="2018" name="Science">
        <title>The opium poppy genome and morphinan production.</title>
        <authorList>
            <person name="Guo L."/>
            <person name="Winzer T."/>
            <person name="Yang X."/>
            <person name="Li Y."/>
            <person name="Ning Z."/>
            <person name="He Z."/>
            <person name="Teodor R."/>
            <person name="Lu Y."/>
            <person name="Bowser T.A."/>
            <person name="Graham I.A."/>
            <person name="Ye K."/>
        </authorList>
    </citation>
    <scope>NUCLEOTIDE SEQUENCE [LARGE SCALE GENOMIC DNA]</scope>
    <source>
        <strain evidence="4">cv. HN1</strain>
        <tissue evidence="3">Leaves</tissue>
    </source>
</reference>
<evidence type="ECO:0000313" key="4">
    <source>
        <dbReference type="Proteomes" id="UP000316621"/>
    </source>
</evidence>
<keyword evidence="2" id="KW-0732">Signal</keyword>
<feature type="region of interest" description="Disordered" evidence="1">
    <location>
        <begin position="62"/>
        <end position="92"/>
    </location>
</feature>
<accession>A0A4Y7IK89</accession>
<proteinExistence type="predicted"/>